<name>A0A9X5H6M9_9FIRM</name>
<dbReference type="InterPro" id="IPR001851">
    <property type="entry name" value="ABC_transp_permease"/>
</dbReference>
<keyword evidence="5 6" id="KW-0472">Membrane</keyword>
<feature type="transmembrane region" description="Helical" evidence="6">
    <location>
        <begin position="12"/>
        <end position="34"/>
    </location>
</feature>
<keyword evidence="2" id="KW-1003">Cell membrane</keyword>
<evidence type="ECO:0000256" key="3">
    <source>
        <dbReference type="ARBA" id="ARBA00022692"/>
    </source>
</evidence>
<feature type="transmembrane region" description="Helical" evidence="6">
    <location>
        <begin position="93"/>
        <end position="113"/>
    </location>
</feature>
<dbReference type="Pfam" id="PF02653">
    <property type="entry name" value="BPD_transp_2"/>
    <property type="match status" value="1"/>
</dbReference>
<proteinExistence type="predicted"/>
<dbReference type="OrthoDB" id="9815820at2"/>
<dbReference type="GO" id="GO:0022857">
    <property type="term" value="F:transmembrane transporter activity"/>
    <property type="evidence" value="ECO:0007669"/>
    <property type="project" value="InterPro"/>
</dbReference>
<comment type="subcellular location">
    <subcellularLocation>
        <location evidence="1">Cell membrane</location>
        <topology evidence="1">Multi-pass membrane protein</topology>
    </subcellularLocation>
</comment>
<keyword evidence="4 6" id="KW-1133">Transmembrane helix</keyword>
<evidence type="ECO:0000313" key="7">
    <source>
        <dbReference type="EMBL" id="NDO69684.1"/>
    </source>
</evidence>
<organism evidence="7 8">
    <name type="scientific">Schaedlerella arabinosiphila</name>
    <dbReference type="NCBI Taxonomy" id="2044587"/>
    <lineage>
        <taxon>Bacteria</taxon>
        <taxon>Bacillati</taxon>
        <taxon>Bacillota</taxon>
        <taxon>Clostridia</taxon>
        <taxon>Lachnospirales</taxon>
        <taxon>Lachnospiraceae</taxon>
        <taxon>Schaedlerella</taxon>
    </lineage>
</organism>
<dbReference type="PANTHER" id="PTHR32196">
    <property type="entry name" value="ABC TRANSPORTER PERMEASE PROTEIN YPHD-RELATED-RELATED"/>
    <property type="match status" value="1"/>
</dbReference>
<evidence type="ECO:0000256" key="4">
    <source>
        <dbReference type="ARBA" id="ARBA00022989"/>
    </source>
</evidence>
<evidence type="ECO:0000256" key="2">
    <source>
        <dbReference type="ARBA" id="ARBA00022475"/>
    </source>
</evidence>
<sequence length="317" mass="33479">MNKFSKWTSKNTWIWSFAGSILIFLVVCLISDGGFSFKTLFLNITLASFAFLLGIAEMLVITSGDGAIDLSIPYTVTLCAYISASWLRGGRAIPGIFLILGLCILIGLVNGVVNVYLHVHAMIGTLAVGYILFTVILLYSKNATVQPSPVLSKFAQMQFGGFSVITILCLLFLAIMIVVMYKTAFGKKLHALGQGHHIAYLAGINVSKVLITVFILSSLIAGVTGILLGAYVNGSFQTMGDNYQMKAIAAALVGGTLVSGGKSSVLGTFGGAVLLTLLGTMITITGLSAGWQSIIEGAVIILILVAAEPGTKKRKAR</sequence>
<keyword evidence="3 6" id="KW-0812">Transmembrane</keyword>
<feature type="transmembrane region" description="Helical" evidence="6">
    <location>
        <begin position="120"/>
        <end position="139"/>
    </location>
</feature>
<feature type="transmembrane region" description="Helical" evidence="6">
    <location>
        <begin position="209"/>
        <end position="231"/>
    </location>
</feature>
<dbReference type="CDD" id="cd06579">
    <property type="entry name" value="TM_PBP1_transp_AraH_like"/>
    <property type="match status" value="1"/>
</dbReference>
<protein>
    <submittedName>
        <fullName evidence="7">ABC transporter permease</fullName>
    </submittedName>
</protein>
<reference evidence="7 8" key="1">
    <citation type="submission" date="2019-07" db="EMBL/GenBank/DDBJ databases">
        <title>Draft genome sequences of 15 bacterial species constituting the stable defined intestinal microbiota of the GM15 gnotobiotic mouse model.</title>
        <authorList>
            <person name="Elie C."/>
            <person name="Mathieu A."/>
            <person name="Saliou A."/>
            <person name="Darnaud M."/>
            <person name="Leulier F."/>
            <person name="Tamellini A."/>
        </authorList>
    </citation>
    <scope>NUCLEOTIDE SEQUENCE [LARGE SCALE GENOMIC DNA]</scope>
    <source>
        <strain evidence="8">ASF 502</strain>
    </source>
</reference>
<dbReference type="GO" id="GO:0005886">
    <property type="term" value="C:plasma membrane"/>
    <property type="evidence" value="ECO:0007669"/>
    <property type="project" value="UniProtKB-SubCell"/>
</dbReference>
<evidence type="ECO:0000256" key="6">
    <source>
        <dbReference type="SAM" id="Phobius"/>
    </source>
</evidence>
<evidence type="ECO:0000313" key="8">
    <source>
        <dbReference type="Proteomes" id="UP000474104"/>
    </source>
</evidence>
<accession>A0A9X5H6M9</accession>
<dbReference type="RefSeq" id="WP_004075405.1">
    <property type="nucleotide sequence ID" value="NZ_VIRB01000079.1"/>
</dbReference>
<evidence type="ECO:0000256" key="5">
    <source>
        <dbReference type="ARBA" id="ARBA00023136"/>
    </source>
</evidence>
<gene>
    <name evidence="7" type="ORF">FMM80_13745</name>
</gene>
<dbReference type="EMBL" id="VIRB01000079">
    <property type="protein sequence ID" value="NDO69684.1"/>
    <property type="molecule type" value="Genomic_DNA"/>
</dbReference>
<comment type="caution">
    <text evidence="7">The sequence shown here is derived from an EMBL/GenBank/DDBJ whole genome shotgun (WGS) entry which is preliminary data.</text>
</comment>
<dbReference type="Proteomes" id="UP000474104">
    <property type="component" value="Unassembled WGS sequence"/>
</dbReference>
<feature type="transmembrane region" description="Helical" evidence="6">
    <location>
        <begin position="40"/>
        <end position="60"/>
    </location>
</feature>
<evidence type="ECO:0000256" key="1">
    <source>
        <dbReference type="ARBA" id="ARBA00004651"/>
    </source>
</evidence>
<feature type="transmembrane region" description="Helical" evidence="6">
    <location>
        <begin position="159"/>
        <end position="181"/>
    </location>
</feature>
<dbReference type="AlphaFoldDB" id="A0A9X5H6M9"/>
<feature type="transmembrane region" description="Helical" evidence="6">
    <location>
        <begin position="290"/>
        <end position="307"/>
    </location>
</feature>